<dbReference type="Pfam" id="PF00098">
    <property type="entry name" value="zf-CCHC"/>
    <property type="match status" value="1"/>
</dbReference>
<dbReference type="Gene3D" id="4.10.60.10">
    <property type="entry name" value="Zinc finger, CCHC-type"/>
    <property type="match status" value="1"/>
</dbReference>
<organism evidence="5 6">
    <name type="scientific">Laccaria amethystina LaAM-08-1</name>
    <dbReference type="NCBI Taxonomy" id="1095629"/>
    <lineage>
        <taxon>Eukaryota</taxon>
        <taxon>Fungi</taxon>
        <taxon>Dikarya</taxon>
        <taxon>Basidiomycota</taxon>
        <taxon>Agaricomycotina</taxon>
        <taxon>Agaricomycetes</taxon>
        <taxon>Agaricomycetidae</taxon>
        <taxon>Agaricales</taxon>
        <taxon>Agaricineae</taxon>
        <taxon>Hydnangiaceae</taxon>
        <taxon>Laccaria</taxon>
    </lineage>
</organism>
<dbReference type="OrthoDB" id="3205788at2759"/>
<feature type="region of interest" description="Disordered" evidence="3">
    <location>
        <begin position="188"/>
        <end position="256"/>
    </location>
</feature>
<dbReference type="Proteomes" id="UP000054477">
    <property type="component" value="Unassembled WGS sequence"/>
</dbReference>
<evidence type="ECO:0000259" key="4">
    <source>
        <dbReference type="PROSITE" id="PS50158"/>
    </source>
</evidence>
<dbReference type="InterPro" id="IPR001878">
    <property type="entry name" value="Znf_CCHC"/>
</dbReference>
<name>A0A0C9XFT5_9AGAR</name>
<evidence type="ECO:0000256" key="2">
    <source>
        <dbReference type="PROSITE-ProRule" id="PRU00047"/>
    </source>
</evidence>
<sequence length="830" mass="94908">MSDPDSLDSSSESSSDSDASDDSYKHKKEKNNKKSKKYCKHKGKKHTKKSLLKPIPPDKYDGAPYTQLFHKFMTQSMAYLEDGNVPKLRHVYILSNFLTDETYTFYTRDFFKALFDHVFPVNFRLKQHEKLDKFYQNSKTVKTYIAELAELFTSIGFSDNRKRVHKLVAHHAEIIELSNSIGVYDPVQHNHVSNGRGDKKRFQGCSDRQQRHSHDKREKHAHPKTNSILGFSSMRKRSQECQGRGKRTYKDFKKSKLSEKEKDELRVANKCFNCKEMGHTARTCPHRNNIASSSSNKPPGLQNHNIEITSHEIEYLETLDATTQSNCSLELAMMTFDGLDLSEEGSSTPGYLTPDNIEDLFKINTDLEDEFTMSDSNLVSDIVDELELQSATSDSVCDDDVYDLESVSESSDESDDDMPDLAEVSDLDNEFDPSTEPILEVLECELNNSYFAELTQLEEINEESKCEYPVQWGSKNPALGNETKDIHLKILNGPQYRRRDCIGDMLANLVQYTLDHEQGFPGDELFPPDKQHPNKYHYRFIVTTVSRDILLILDVQHTHILVQQEFLEDLRISVSGWYAACCREYFNLPCVKGKKKDTVFLGDVYARPAIIALNDGAPYPGEDYYFKADQDIGLERFICWIDKDSPAGDYILHDTDRKIKVQIPLVYLRNPHFNIAAWYACRIAITFNYLNTKMFTDHDEKSYGPLFRPYPAPKDSEILHQINCIDNLVHDSECAELLASPDHHVVTSLYGQQVAQGTYPSIQRNSVARHNPTQVIQKLIVIVVKINGHPARELVDSGSLEDFMSSALAEQLHVEKDEFAAPVMFNLNIS</sequence>
<feature type="compositionally biased region" description="Basic residues" evidence="3">
    <location>
        <begin position="25"/>
        <end position="51"/>
    </location>
</feature>
<proteinExistence type="predicted"/>
<dbReference type="SMART" id="SM00343">
    <property type="entry name" value="ZnF_C2HC"/>
    <property type="match status" value="1"/>
</dbReference>
<dbReference type="HOGENOM" id="CLU_012455_0_0_1"/>
<evidence type="ECO:0000313" key="6">
    <source>
        <dbReference type="Proteomes" id="UP000054477"/>
    </source>
</evidence>
<keyword evidence="6" id="KW-1185">Reference proteome</keyword>
<evidence type="ECO:0000313" key="5">
    <source>
        <dbReference type="EMBL" id="KIJ94977.1"/>
    </source>
</evidence>
<protein>
    <recommendedName>
        <fullName evidence="4">CCHC-type domain-containing protein</fullName>
    </recommendedName>
</protein>
<feature type="compositionally biased region" description="Low complexity" evidence="3">
    <location>
        <begin position="1"/>
        <end position="17"/>
    </location>
</feature>
<gene>
    <name evidence="5" type="ORF">K443DRAFT_125021</name>
</gene>
<keyword evidence="2" id="KW-0863">Zinc-finger</keyword>
<evidence type="ECO:0000256" key="1">
    <source>
        <dbReference type="ARBA" id="ARBA00022664"/>
    </source>
</evidence>
<feature type="compositionally biased region" description="Basic and acidic residues" evidence="3">
    <location>
        <begin position="208"/>
        <end position="218"/>
    </location>
</feature>
<feature type="region of interest" description="Disordered" evidence="3">
    <location>
        <begin position="1"/>
        <end position="55"/>
    </location>
</feature>
<keyword evidence="1" id="KW-0507">mRNA processing</keyword>
<dbReference type="Gene3D" id="2.40.70.10">
    <property type="entry name" value="Acid Proteases"/>
    <property type="match status" value="1"/>
</dbReference>
<reference evidence="5 6" key="1">
    <citation type="submission" date="2014-04" db="EMBL/GenBank/DDBJ databases">
        <authorList>
            <consortium name="DOE Joint Genome Institute"/>
            <person name="Kuo A."/>
            <person name="Kohler A."/>
            <person name="Nagy L.G."/>
            <person name="Floudas D."/>
            <person name="Copeland A."/>
            <person name="Barry K.W."/>
            <person name="Cichocki N."/>
            <person name="Veneault-Fourrey C."/>
            <person name="LaButti K."/>
            <person name="Lindquist E.A."/>
            <person name="Lipzen A."/>
            <person name="Lundell T."/>
            <person name="Morin E."/>
            <person name="Murat C."/>
            <person name="Sun H."/>
            <person name="Tunlid A."/>
            <person name="Henrissat B."/>
            <person name="Grigoriev I.V."/>
            <person name="Hibbett D.S."/>
            <person name="Martin F."/>
            <person name="Nordberg H.P."/>
            <person name="Cantor M.N."/>
            <person name="Hua S.X."/>
        </authorList>
    </citation>
    <scope>NUCLEOTIDE SEQUENCE [LARGE SCALE GENOMIC DNA]</scope>
    <source>
        <strain evidence="5 6">LaAM-08-1</strain>
    </source>
</reference>
<dbReference type="PROSITE" id="PS50158">
    <property type="entry name" value="ZF_CCHC"/>
    <property type="match status" value="1"/>
</dbReference>
<dbReference type="InterPro" id="IPR036875">
    <property type="entry name" value="Znf_CCHC_sf"/>
</dbReference>
<keyword evidence="2" id="KW-0862">Zinc</keyword>
<dbReference type="SUPFAM" id="SSF57756">
    <property type="entry name" value="Retrovirus zinc finger-like domains"/>
    <property type="match status" value="1"/>
</dbReference>
<dbReference type="GO" id="GO:0006397">
    <property type="term" value="P:mRNA processing"/>
    <property type="evidence" value="ECO:0007669"/>
    <property type="project" value="UniProtKB-KW"/>
</dbReference>
<dbReference type="GO" id="GO:0003676">
    <property type="term" value="F:nucleic acid binding"/>
    <property type="evidence" value="ECO:0007669"/>
    <property type="project" value="InterPro"/>
</dbReference>
<dbReference type="AlphaFoldDB" id="A0A0C9XFT5"/>
<reference evidence="6" key="2">
    <citation type="submission" date="2015-01" db="EMBL/GenBank/DDBJ databases">
        <title>Evolutionary Origins and Diversification of the Mycorrhizal Mutualists.</title>
        <authorList>
            <consortium name="DOE Joint Genome Institute"/>
            <consortium name="Mycorrhizal Genomics Consortium"/>
            <person name="Kohler A."/>
            <person name="Kuo A."/>
            <person name="Nagy L.G."/>
            <person name="Floudas D."/>
            <person name="Copeland A."/>
            <person name="Barry K.W."/>
            <person name="Cichocki N."/>
            <person name="Veneault-Fourrey C."/>
            <person name="LaButti K."/>
            <person name="Lindquist E.A."/>
            <person name="Lipzen A."/>
            <person name="Lundell T."/>
            <person name="Morin E."/>
            <person name="Murat C."/>
            <person name="Riley R."/>
            <person name="Ohm R."/>
            <person name="Sun H."/>
            <person name="Tunlid A."/>
            <person name="Henrissat B."/>
            <person name="Grigoriev I.V."/>
            <person name="Hibbett D.S."/>
            <person name="Martin F."/>
        </authorList>
    </citation>
    <scope>NUCLEOTIDE SEQUENCE [LARGE SCALE GENOMIC DNA]</scope>
    <source>
        <strain evidence="6">LaAM-08-1</strain>
    </source>
</reference>
<evidence type="ECO:0000256" key="3">
    <source>
        <dbReference type="SAM" id="MobiDB-lite"/>
    </source>
</evidence>
<keyword evidence="2" id="KW-0479">Metal-binding</keyword>
<accession>A0A0C9XFT5</accession>
<dbReference type="EMBL" id="KN838772">
    <property type="protein sequence ID" value="KIJ94977.1"/>
    <property type="molecule type" value="Genomic_DNA"/>
</dbReference>
<feature type="domain" description="CCHC-type" evidence="4">
    <location>
        <begin position="270"/>
        <end position="285"/>
    </location>
</feature>
<dbReference type="STRING" id="1095629.A0A0C9XFT5"/>
<dbReference type="InterPro" id="IPR021109">
    <property type="entry name" value="Peptidase_aspartic_dom_sf"/>
</dbReference>
<dbReference type="GO" id="GO:0008270">
    <property type="term" value="F:zinc ion binding"/>
    <property type="evidence" value="ECO:0007669"/>
    <property type="project" value="UniProtKB-KW"/>
</dbReference>